<reference evidence="1" key="1">
    <citation type="journal article" date="2014" name="Front. Microbiol.">
        <title>High frequency of phylogenetically diverse reductive dehalogenase-homologous genes in deep subseafloor sedimentary metagenomes.</title>
        <authorList>
            <person name="Kawai M."/>
            <person name="Futagami T."/>
            <person name="Toyoda A."/>
            <person name="Takaki Y."/>
            <person name="Nishi S."/>
            <person name="Hori S."/>
            <person name="Arai W."/>
            <person name="Tsubouchi T."/>
            <person name="Morono Y."/>
            <person name="Uchiyama I."/>
            <person name="Ito T."/>
            <person name="Fujiyama A."/>
            <person name="Inagaki F."/>
            <person name="Takami H."/>
        </authorList>
    </citation>
    <scope>NUCLEOTIDE SEQUENCE</scope>
    <source>
        <strain evidence="1">Expedition CK06-06</strain>
    </source>
</reference>
<name>X1M2Z1_9ZZZZ</name>
<sequence>MLLVPATALAAEPGAEQPKSEDSAAGLKGFELMLRPSFGGAPSDSPVKFAPQNNVQFQGDPGALMKGASPWGYGFVGQASVGYRFIPFVSAGLRGGFRSASGSNLDDGSTKLSRSGWDAGLYARFYPAVFAPSVSQHLDPWFSVGIGYQQDNQSFQRGLGAPGGATVQADVSLQHHAVSVPLAIGVDYRVTKFLSLGPSFELAINNRIAGCVTTSATGFAGSTYCSNTEPGKNFIKAETYAAWNAGLDAKVTF</sequence>
<dbReference type="Gene3D" id="2.40.160.20">
    <property type="match status" value="1"/>
</dbReference>
<protein>
    <submittedName>
        <fullName evidence="1">Uncharacterized protein</fullName>
    </submittedName>
</protein>
<gene>
    <name evidence="1" type="ORF">S06H3_12615</name>
</gene>
<evidence type="ECO:0000313" key="1">
    <source>
        <dbReference type="EMBL" id="GAI09005.1"/>
    </source>
</evidence>
<dbReference type="AlphaFoldDB" id="X1M2Z1"/>
<proteinExistence type="predicted"/>
<dbReference type="EMBL" id="BARV01006168">
    <property type="protein sequence ID" value="GAI09005.1"/>
    <property type="molecule type" value="Genomic_DNA"/>
</dbReference>
<dbReference type="InterPro" id="IPR011250">
    <property type="entry name" value="OMP/PagP_B-barrel"/>
</dbReference>
<comment type="caution">
    <text evidence="1">The sequence shown here is derived from an EMBL/GenBank/DDBJ whole genome shotgun (WGS) entry which is preliminary data.</text>
</comment>
<organism evidence="1">
    <name type="scientific">marine sediment metagenome</name>
    <dbReference type="NCBI Taxonomy" id="412755"/>
    <lineage>
        <taxon>unclassified sequences</taxon>
        <taxon>metagenomes</taxon>
        <taxon>ecological metagenomes</taxon>
    </lineage>
</organism>
<accession>X1M2Z1</accession>
<dbReference type="SUPFAM" id="SSF56925">
    <property type="entry name" value="OMPA-like"/>
    <property type="match status" value="1"/>
</dbReference>